<keyword evidence="2" id="KW-1185">Reference proteome</keyword>
<reference evidence="1" key="1">
    <citation type="submission" date="2007-07" db="EMBL/GenBank/DDBJ databases">
        <title>PCAP assembly of the Caenorhabditis remanei genome.</title>
        <authorList>
            <consortium name="The Caenorhabditis remanei Sequencing Consortium"/>
            <person name="Wilson R.K."/>
        </authorList>
    </citation>
    <scope>NUCLEOTIDE SEQUENCE [LARGE SCALE GENOMIC DNA]</scope>
    <source>
        <strain evidence="1">PB4641</strain>
    </source>
</reference>
<sequence length="433" mass="50141">MLDNSEFSFVLSFPQMISQLSFLMTVCQEKTTGLQTEFGWDATSGELAHQFQHKNLIEITQKFMKMWKKEINEASKPGKINSARRVLCYPTCAVSFHLKTLECLRRYYIEMALFEGAIEHRNWINKHLENSFYIQGNFENRVVVNVWEEETINMDATMKPEDKLNKASEIEKKTPILVWISHMNIALDPAVFDVKFLYLLNEKPYFRITATPTISVREIESEMPWDMIIVPCVSDSLCFVLIYNFSRNLSTFEGLRIHINEHRPSAPCVVRKCSRKLNKTRGETDQRGLVEKTKKHIYIPHWDETNFLPNRFAELLQKVVDMEETFTEGGFGDLAHGRAVPSPGENANKISHLQNFSTFGFVNSPSTRKVPEESNDESEIEKVPFPFCAILWDTNRHVPVYMGKITGKCVTQVGPVLKKSWWERLSGYFKPTE</sequence>
<dbReference type="InParanoid" id="E3MIE8"/>
<protein>
    <submittedName>
        <fullName evidence="1">Uncharacterized protein</fullName>
    </submittedName>
</protein>
<evidence type="ECO:0000313" key="2">
    <source>
        <dbReference type="Proteomes" id="UP000008281"/>
    </source>
</evidence>
<dbReference type="HOGENOM" id="CLU_051914_0_0_1"/>
<dbReference type="FunCoup" id="E3MIE8">
    <property type="interactions" value="48"/>
</dbReference>
<evidence type="ECO:0000313" key="1">
    <source>
        <dbReference type="EMBL" id="EFP02371.1"/>
    </source>
</evidence>
<accession>E3MIE8</accession>
<gene>
    <name evidence="1" type="ORF">CRE_01021</name>
</gene>
<name>E3MIE8_CAERE</name>
<organism evidence="2">
    <name type="scientific">Caenorhabditis remanei</name>
    <name type="common">Caenorhabditis vulgaris</name>
    <dbReference type="NCBI Taxonomy" id="31234"/>
    <lineage>
        <taxon>Eukaryota</taxon>
        <taxon>Metazoa</taxon>
        <taxon>Ecdysozoa</taxon>
        <taxon>Nematoda</taxon>
        <taxon>Chromadorea</taxon>
        <taxon>Rhabditida</taxon>
        <taxon>Rhabditina</taxon>
        <taxon>Rhabditomorpha</taxon>
        <taxon>Rhabditoidea</taxon>
        <taxon>Rhabditidae</taxon>
        <taxon>Peloderinae</taxon>
        <taxon>Caenorhabditis</taxon>
    </lineage>
</organism>
<proteinExistence type="predicted"/>
<dbReference type="AlphaFoldDB" id="E3MIE8"/>
<dbReference type="eggNOG" id="ENOG502SFE6">
    <property type="taxonomic scope" value="Eukaryota"/>
</dbReference>
<dbReference type="OrthoDB" id="5787578at2759"/>
<dbReference type="Proteomes" id="UP000008281">
    <property type="component" value="Unassembled WGS sequence"/>
</dbReference>
<dbReference type="OMA" id="CKTVPHI"/>
<dbReference type="EMBL" id="DS268447">
    <property type="protein sequence ID" value="EFP02371.1"/>
    <property type="molecule type" value="Genomic_DNA"/>
</dbReference>